<sequence length="1278" mass="140081">MAEVKITGLDECATKEEVAAAIASQGNCALADREENHSVWPTRRTHAAPRTLGGGKNCLDVRSGKDGVQKKKIMSEKDPEVSSLRADVVSDNDMATVGSAQSSTHSSPTRRRRKRVLNISSDGLSSSSGSEAQDPTGVKPRAVTPSKRGRGRPATTGQYVGMAAARQAYLKAQKEENELTESARTTRHKRRAAEGSVPKPDAERRLHQSAEVALMVAAKSSSPKGTYVRALKELAVTVKEATEDLVGYTAAEEAKRLRAVNVKQEQEILQLRKELDEVRRELARVSQVLALPTSTATPAPNTKEEEEELRLQRIMRAVGTMLDARFEGLEARLLPEPRMRPPLAADKQRSREKSSNPPVIVDAVPDAAPSSVPPMTLAKKRMRGPKRSVTEQAASSETHTFLPAPASMIESWSTVTRRGARPREEAVRTVPAAAIAEAERKDRSSVKRKEKKLRPPRTQAVVLKLQPEAVERGLTYRTVLAEARAKVDPGALGIPIQRIRSAVTGSKVLVVEGADQSAKADLLAKNLREVLPAEGVIVTRPVTTAAIRISGLDDSLMPKELTAELARIGECAPDAVKIGDIKYGPGGMGQVLVRLPVVATMKVLAVPKLRVGWSVLRACLLEAKKLQCFRCHELGHVSARCPSSVDRSRDSYRCGQTGHVAAGCSLAPHCAVCTAAGRPADHVSGSKACAKGRGFVAVLWAEIFVLGVYFSPNRTLAEFEVFLSELSRVVGRSHFRRILVLGDLNAKSLSWGSSRTCPRGRAVEEWLVGSGLLILNRGTELTCVRRLGGSVVDVTFATPDVAYRVRGWAVMVGEETLSDHRYIRFSVAATPVGSVRGFSLPISGSARGPRWAQKRLNIERLREAAIVQAWRLDSLGEPADVCEGVERLREAMSRVCDAAMPRVRALAPKRQVHWWTEEIASQRRLCDISRRTYQRYRRRRTRRDPDEEDRLYEVYRTAIRTLRLAIGEAKEAAWNDLLASLDRDPWGRPYRLARNALRRWAPPATSTLPPETLQRVVGGLFPDLSGTAFIPPVMTMARIADSEEPEDVSQVEFDLAVQRMRAKRTAPGPDGISSQAWALALTGDGLGPALQGLFSRCLREGRFPEPWKTGRLVLIPKEGRPRDEPSGYRPIVVLDEAGKLLERIVASRLVQHLESVGPDLAPNQYGFRRGRSTMDAVLRVRLLSDRACSEGGVLLAVSIDIANAFNTIPWSTIVESLRFHRVPPSLRTLIEDYLSGRNVVFPERRGWGRKAVSCGVPQGSGIIEAIDLIAARKVCVQS</sequence>
<dbReference type="PROSITE" id="PS50878">
    <property type="entry name" value="RT_POL"/>
    <property type="match status" value="1"/>
</dbReference>
<evidence type="ECO:0000259" key="5">
    <source>
        <dbReference type="PROSITE" id="PS50878"/>
    </source>
</evidence>
<proteinExistence type="predicted"/>
<dbReference type="Gene3D" id="4.10.60.10">
    <property type="entry name" value="Zinc finger, CCHC-type"/>
    <property type="match status" value="1"/>
</dbReference>
<evidence type="ECO:0000256" key="1">
    <source>
        <dbReference type="PROSITE-ProRule" id="PRU00047"/>
    </source>
</evidence>
<dbReference type="Pfam" id="PF14529">
    <property type="entry name" value="Exo_endo_phos_2"/>
    <property type="match status" value="1"/>
</dbReference>
<evidence type="ECO:0000256" key="3">
    <source>
        <dbReference type="SAM" id="MobiDB-lite"/>
    </source>
</evidence>
<feature type="coiled-coil region" evidence="2">
    <location>
        <begin position="254"/>
        <end position="288"/>
    </location>
</feature>
<dbReference type="CDD" id="cd09077">
    <property type="entry name" value="R1-I-EN"/>
    <property type="match status" value="1"/>
</dbReference>
<dbReference type="Gene3D" id="3.60.10.10">
    <property type="entry name" value="Endonuclease/exonuclease/phosphatase"/>
    <property type="match status" value="1"/>
</dbReference>
<dbReference type="InterPro" id="IPR005135">
    <property type="entry name" value="Endo/exonuclease/phosphatase"/>
</dbReference>
<dbReference type="InterPro" id="IPR043502">
    <property type="entry name" value="DNA/RNA_pol_sf"/>
</dbReference>
<keyword evidence="2" id="KW-0175">Coiled coil</keyword>
<feature type="compositionally biased region" description="Basic and acidic residues" evidence="3">
    <location>
        <begin position="437"/>
        <end position="447"/>
    </location>
</feature>
<feature type="region of interest" description="Disordered" evidence="3">
    <location>
        <begin position="337"/>
        <end position="398"/>
    </location>
</feature>
<evidence type="ECO:0000259" key="4">
    <source>
        <dbReference type="PROSITE" id="PS50158"/>
    </source>
</evidence>
<dbReference type="SUPFAM" id="SSF56219">
    <property type="entry name" value="DNase I-like"/>
    <property type="match status" value="1"/>
</dbReference>
<feature type="compositionally biased region" description="Basic and acidic residues" evidence="3">
    <location>
        <begin position="62"/>
        <end position="80"/>
    </location>
</feature>
<evidence type="ECO:0000256" key="2">
    <source>
        <dbReference type="SAM" id="Coils"/>
    </source>
</evidence>
<dbReference type="SMART" id="SM00343">
    <property type="entry name" value="ZnF_C2HC"/>
    <property type="match status" value="2"/>
</dbReference>
<feature type="compositionally biased region" description="Low complexity" evidence="3">
    <location>
        <begin position="120"/>
        <end position="130"/>
    </location>
</feature>
<feature type="region of interest" description="Disordered" evidence="3">
    <location>
        <begin position="174"/>
        <end position="204"/>
    </location>
</feature>
<dbReference type="SUPFAM" id="SSF57756">
    <property type="entry name" value="Retrovirus zinc finger-like domains"/>
    <property type="match status" value="1"/>
</dbReference>
<evidence type="ECO:0000313" key="6">
    <source>
        <dbReference type="EnsemblMetazoa" id="XP_037868130.1"/>
    </source>
</evidence>
<feature type="compositionally biased region" description="Low complexity" evidence="3">
    <location>
        <begin position="361"/>
        <end position="374"/>
    </location>
</feature>
<keyword evidence="1" id="KW-0479">Metal-binding</keyword>
<keyword evidence="7" id="KW-1185">Reference proteome</keyword>
<dbReference type="Proteomes" id="UP000005204">
    <property type="component" value="Unassembled WGS sequence"/>
</dbReference>
<dbReference type="CDD" id="cd01650">
    <property type="entry name" value="RT_nLTR_like"/>
    <property type="match status" value="1"/>
</dbReference>
<organism evidence="6 7">
    <name type="scientific">Bombyx mori</name>
    <name type="common">Silk moth</name>
    <dbReference type="NCBI Taxonomy" id="7091"/>
    <lineage>
        <taxon>Eukaryota</taxon>
        <taxon>Metazoa</taxon>
        <taxon>Ecdysozoa</taxon>
        <taxon>Arthropoda</taxon>
        <taxon>Hexapoda</taxon>
        <taxon>Insecta</taxon>
        <taxon>Pterygota</taxon>
        <taxon>Neoptera</taxon>
        <taxon>Endopterygota</taxon>
        <taxon>Lepidoptera</taxon>
        <taxon>Glossata</taxon>
        <taxon>Ditrysia</taxon>
        <taxon>Bombycoidea</taxon>
        <taxon>Bombycidae</taxon>
        <taxon>Bombycinae</taxon>
        <taxon>Bombyx</taxon>
    </lineage>
</organism>
<keyword evidence="1" id="KW-0862">Zinc</keyword>
<accession>A0A8R2QT05</accession>
<dbReference type="InterPro" id="IPR000477">
    <property type="entry name" value="RT_dom"/>
</dbReference>
<dbReference type="InterPro" id="IPR001878">
    <property type="entry name" value="Znf_CCHC"/>
</dbReference>
<dbReference type="SUPFAM" id="SSF56672">
    <property type="entry name" value="DNA/RNA polymerases"/>
    <property type="match status" value="1"/>
</dbReference>
<dbReference type="GO" id="GO:0003824">
    <property type="term" value="F:catalytic activity"/>
    <property type="evidence" value="ECO:0007669"/>
    <property type="project" value="InterPro"/>
</dbReference>
<feature type="region of interest" description="Disordered" evidence="3">
    <location>
        <begin position="437"/>
        <end position="457"/>
    </location>
</feature>
<dbReference type="EnsemblMetazoa" id="XM_038012202.1">
    <property type="protein sequence ID" value="XP_037868130.1"/>
    <property type="gene ID" value="LOC119628755"/>
</dbReference>
<dbReference type="PROSITE" id="PS50158">
    <property type="entry name" value="ZF_CCHC"/>
    <property type="match status" value="1"/>
</dbReference>
<protein>
    <recommendedName>
        <fullName evidence="8">Reverse transcriptase</fullName>
    </recommendedName>
</protein>
<reference evidence="6" key="2">
    <citation type="submission" date="2022-06" db="UniProtKB">
        <authorList>
            <consortium name="EnsemblMetazoa"/>
        </authorList>
    </citation>
    <scope>IDENTIFICATION</scope>
    <source>
        <strain evidence="6">p50T (Dazao)</strain>
    </source>
</reference>
<dbReference type="GO" id="GO:0003676">
    <property type="term" value="F:nucleic acid binding"/>
    <property type="evidence" value="ECO:0007669"/>
    <property type="project" value="InterPro"/>
</dbReference>
<feature type="compositionally biased region" description="Polar residues" evidence="3">
    <location>
        <begin position="98"/>
        <end position="107"/>
    </location>
</feature>
<dbReference type="AlphaFoldDB" id="A0A8R2QT05"/>
<name>A0A8R2QT05_BOMMO</name>
<feature type="domain" description="Reverse transcriptase" evidence="5">
    <location>
        <begin position="1096"/>
        <end position="1278"/>
    </location>
</feature>
<dbReference type="InterPro" id="IPR036691">
    <property type="entry name" value="Endo/exonu/phosph_ase_sf"/>
</dbReference>
<reference evidence="7" key="1">
    <citation type="journal article" date="2008" name="Insect Biochem. Mol. Biol.">
        <title>The genome of a lepidopteran model insect, the silkworm Bombyx mori.</title>
        <authorList>
            <consortium name="International Silkworm Genome Consortium"/>
        </authorList>
    </citation>
    <scope>NUCLEOTIDE SEQUENCE [LARGE SCALE GENOMIC DNA]</scope>
    <source>
        <strain evidence="7">p50T</strain>
    </source>
</reference>
<dbReference type="GO" id="GO:0071897">
    <property type="term" value="P:DNA biosynthetic process"/>
    <property type="evidence" value="ECO:0007669"/>
    <property type="project" value="UniProtKB-ARBA"/>
</dbReference>
<dbReference type="GO" id="GO:0008270">
    <property type="term" value="F:zinc ion binding"/>
    <property type="evidence" value="ECO:0007669"/>
    <property type="project" value="UniProtKB-KW"/>
</dbReference>
<dbReference type="Pfam" id="PF00078">
    <property type="entry name" value="RVT_1"/>
    <property type="match status" value="1"/>
</dbReference>
<evidence type="ECO:0000313" key="7">
    <source>
        <dbReference type="Proteomes" id="UP000005204"/>
    </source>
</evidence>
<feature type="domain" description="CCHC-type" evidence="4">
    <location>
        <begin position="628"/>
        <end position="643"/>
    </location>
</feature>
<feature type="region of interest" description="Disordered" evidence="3">
    <location>
        <begin position="39"/>
        <end position="159"/>
    </location>
</feature>
<dbReference type="PANTHER" id="PTHR19446">
    <property type="entry name" value="REVERSE TRANSCRIPTASES"/>
    <property type="match status" value="1"/>
</dbReference>
<dbReference type="InterPro" id="IPR036875">
    <property type="entry name" value="Znf_CCHC_sf"/>
</dbReference>
<evidence type="ECO:0008006" key="8">
    <source>
        <dbReference type="Google" id="ProtNLM"/>
    </source>
</evidence>
<keyword evidence="1" id="KW-0863">Zinc-finger</keyword>